<organism evidence="2 3">
    <name type="scientific">Wuchereria bancrofti</name>
    <dbReference type="NCBI Taxonomy" id="6293"/>
    <lineage>
        <taxon>Eukaryota</taxon>
        <taxon>Metazoa</taxon>
        <taxon>Ecdysozoa</taxon>
        <taxon>Nematoda</taxon>
        <taxon>Chromadorea</taxon>
        <taxon>Rhabditida</taxon>
        <taxon>Spirurina</taxon>
        <taxon>Spiruromorpha</taxon>
        <taxon>Filarioidea</taxon>
        <taxon>Onchocercidae</taxon>
        <taxon>Wuchereria</taxon>
    </lineage>
</organism>
<evidence type="ECO:0000313" key="3">
    <source>
        <dbReference type="Proteomes" id="UP000004810"/>
    </source>
</evidence>
<name>J9E3C6_WUCBA</name>
<feature type="region of interest" description="Disordered" evidence="1">
    <location>
        <begin position="20"/>
        <end position="52"/>
    </location>
</feature>
<comment type="caution">
    <text evidence="2">The sequence shown here is derived from an EMBL/GenBank/DDBJ whole genome shotgun (WGS) entry which is preliminary data.</text>
</comment>
<evidence type="ECO:0000256" key="1">
    <source>
        <dbReference type="SAM" id="MobiDB-lite"/>
    </source>
</evidence>
<dbReference type="EMBL" id="ADBV01024906">
    <property type="protein sequence ID" value="EJW69904.1"/>
    <property type="molecule type" value="Genomic_DNA"/>
</dbReference>
<dbReference type="Proteomes" id="UP000004810">
    <property type="component" value="Unassembled WGS sequence"/>
</dbReference>
<sequence>MNHLIGDVKLTYAQLRFDNLGNKAASSPSTKAQRKHQRRLTRDESRFHSGIP</sequence>
<accession>J9E3C6</accession>
<gene>
    <name evidence="2" type="ORF">WUBG_19189</name>
</gene>
<protein>
    <submittedName>
        <fullName evidence="2">Uncharacterized protein</fullName>
    </submittedName>
</protein>
<feature type="compositionally biased region" description="Basic and acidic residues" evidence="1">
    <location>
        <begin position="40"/>
        <end position="52"/>
    </location>
</feature>
<reference evidence="3" key="1">
    <citation type="submission" date="2012-08" db="EMBL/GenBank/DDBJ databases">
        <title>The Genome Sequence of Wuchereria bancrofti.</title>
        <authorList>
            <person name="Nutman T.B."/>
            <person name="Fink D.L."/>
            <person name="Russ C."/>
            <person name="Young S."/>
            <person name="Zeng Q."/>
            <person name="Koehrsen M."/>
            <person name="Alvarado L."/>
            <person name="Berlin A."/>
            <person name="Chapman S.B."/>
            <person name="Chen Z."/>
            <person name="Freedman E."/>
            <person name="Gellesch M."/>
            <person name="Goldberg J."/>
            <person name="Griggs A."/>
            <person name="Gujja S."/>
            <person name="Heilman E.R."/>
            <person name="Heiman D."/>
            <person name="Hepburn T."/>
            <person name="Howarth C."/>
            <person name="Jen D."/>
            <person name="Larson L."/>
            <person name="Lewis B."/>
            <person name="Mehta T."/>
            <person name="Park D."/>
            <person name="Pearson M."/>
            <person name="Roberts A."/>
            <person name="Saif S."/>
            <person name="Shea T."/>
            <person name="Shenoy N."/>
            <person name="Sisk P."/>
            <person name="Stolte C."/>
            <person name="Sykes S."/>
            <person name="Walk T."/>
            <person name="White J."/>
            <person name="Yandava C."/>
            <person name="Haas B."/>
            <person name="Henn M.R."/>
            <person name="Nusbaum C."/>
            <person name="Birren B."/>
        </authorList>
    </citation>
    <scope>NUCLEOTIDE SEQUENCE [LARGE SCALE GENOMIC DNA]</scope>
    <source>
        <strain evidence="3">NA</strain>
    </source>
</reference>
<dbReference type="AlphaFoldDB" id="J9E3C6"/>
<evidence type="ECO:0000313" key="2">
    <source>
        <dbReference type="EMBL" id="EJW69904.1"/>
    </source>
</evidence>
<proteinExistence type="predicted"/>